<sequence>MAGRQKKTTGEPIDDVDWDEPTVWALIAEMKKHENYRNTSGETKVMVHKRITAAVIPAVYAKNPTAAGAHVKGKIGRLTSLFQKYNSQLRQTGEGINNENSQGPQETDFVPATGPDHDTSPAARNLWEKIALEWPYFPELYSFMSTRPNITPIAVTTGVGPHGHETVVMQALTNQMSHIDDSNIDPVLLQLSTPQDQPIPAPQTPASGRTLSHESSKENVAPSSSLKHGPKPSSFSQDLIAKASGSIMKVPRKCSFEDAMLKDSQRQFESLRECQAEALLLKKHKLLLAEFQVGIWTVEELLATNSQNLDQLGITTRTSVDDTIEVKVL</sequence>
<protein>
    <recommendedName>
        <fullName evidence="4">Myb/SANT-like domain-containing protein</fullName>
    </recommendedName>
</protein>
<accession>A0AA39JT19</accession>
<name>A0AA39JT19_ARMTA</name>
<organism evidence="2 3">
    <name type="scientific">Armillaria tabescens</name>
    <name type="common">Ringless honey mushroom</name>
    <name type="synonym">Agaricus tabescens</name>
    <dbReference type="NCBI Taxonomy" id="1929756"/>
    <lineage>
        <taxon>Eukaryota</taxon>
        <taxon>Fungi</taxon>
        <taxon>Dikarya</taxon>
        <taxon>Basidiomycota</taxon>
        <taxon>Agaricomycotina</taxon>
        <taxon>Agaricomycetes</taxon>
        <taxon>Agaricomycetidae</taxon>
        <taxon>Agaricales</taxon>
        <taxon>Marasmiineae</taxon>
        <taxon>Physalacriaceae</taxon>
        <taxon>Desarmillaria</taxon>
    </lineage>
</organism>
<evidence type="ECO:0000256" key="1">
    <source>
        <dbReference type="SAM" id="MobiDB-lite"/>
    </source>
</evidence>
<feature type="region of interest" description="Disordered" evidence="1">
    <location>
        <begin position="193"/>
        <end position="235"/>
    </location>
</feature>
<comment type="caution">
    <text evidence="2">The sequence shown here is derived from an EMBL/GenBank/DDBJ whole genome shotgun (WGS) entry which is preliminary data.</text>
</comment>
<dbReference type="AlphaFoldDB" id="A0AA39JT19"/>
<dbReference type="GeneID" id="85361575"/>
<reference evidence="2" key="1">
    <citation type="submission" date="2023-06" db="EMBL/GenBank/DDBJ databases">
        <authorList>
            <consortium name="Lawrence Berkeley National Laboratory"/>
            <person name="Ahrendt S."/>
            <person name="Sahu N."/>
            <person name="Indic B."/>
            <person name="Wong-Bajracharya J."/>
            <person name="Merenyi Z."/>
            <person name="Ke H.-M."/>
            <person name="Monk M."/>
            <person name="Kocsube S."/>
            <person name="Drula E."/>
            <person name="Lipzen A."/>
            <person name="Balint B."/>
            <person name="Henrissat B."/>
            <person name="Andreopoulos B."/>
            <person name="Martin F.M."/>
            <person name="Harder C.B."/>
            <person name="Rigling D."/>
            <person name="Ford K.L."/>
            <person name="Foster G.D."/>
            <person name="Pangilinan J."/>
            <person name="Papanicolaou A."/>
            <person name="Barry K."/>
            <person name="LaButti K."/>
            <person name="Viragh M."/>
            <person name="Koriabine M."/>
            <person name="Yan M."/>
            <person name="Riley R."/>
            <person name="Champramary S."/>
            <person name="Plett K.L."/>
            <person name="Tsai I.J."/>
            <person name="Slot J."/>
            <person name="Sipos G."/>
            <person name="Plett J."/>
            <person name="Nagy L.G."/>
            <person name="Grigoriev I.V."/>
        </authorList>
    </citation>
    <scope>NUCLEOTIDE SEQUENCE</scope>
    <source>
        <strain evidence="2">CCBAS 213</strain>
    </source>
</reference>
<gene>
    <name evidence="2" type="ORF">EV420DRAFT_1647294</name>
</gene>
<evidence type="ECO:0000313" key="3">
    <source>
        <dbReference type="Proteomes" id="UP001175211"/>
    </source>
</evidence>
<feature type="region of interest" description="Disordered" evidence="1">
    <location>
        <begin position="93"/>
        <end position="121"/>
    </location>
</feature>
<evidence type="ECO:0008006" key="4">
    <source>
        <dbReference type="Google" id="ProtNLM"/>
    </source>
</evidence>
<dbReference type="Proteomes" id="UP001175211">
    <property type="component" value="Unassembled WGS sequence"/>
</dbReference>
<proteinExistence type="predicted"/>
<evidence type="ECO:0000313" key="2">
    <source>
        <dbReference type="EMBL" id="KAK0448405.1"/>
    </source>
</evidence>
<dbReference type="RefSeq" id="XP_060326510.1">
    <property type="nucleotide sequence ID" value="XM_060478027.1"/>
</dbReference>
<feature type="compositionally biased region" description="Polar residues" evidence="1">
    <location>
        <begin position="93"/>
        <end position="105"/>
    </location>
</feature>
<dbReference type="EMBL" id="JAUEPS010000041">
    <property type="protein sequence ID" value="KAK0448405.1"/>
    <property type="molecule type" value="Genomic_DNA"/>
</dbReference>
<keyword evidence="3" id="KW-1185">Reference proteome</keyword>